<gene>
    <name evidence="1" type="ORF">DVH24_012775</name>
</gene>
<dbReference type="Proteomes" id="UP000290289">
    <property type="component" value="Chromosome 15"/>
</dbReference>
<evidence type="ECO:0000313" key="2">
    <source>
        <dbReference type="Proteomes" id="UP000290289"/>
    </source>
</evidence>
<sequence>MKKETYRNTETHRERKKGKICSISMSTNWKRLFPNNNDWDTLLLPNTSHIPFFSPLRQCYEGMSQQIDSSKYAWKLYVKMLKMASALSFQSTNKNRKKLFGFASYWAGQLYIRGVGVKYAYSYIYGREALESLMRLRPASGLYIVDTIDSSPQYIIYHIWLLNIAFRVHHPHMALQH</sequence>
<reference evidence="1 2" key="1">
    <citation type="submission" date="2018-10" db="EMBL/GenBank/DDBJ databases">
        <title>A high-quality apple genome assembly.</title>
        <authorList>
            <person name="Hu J."/>
        </authorList>
    </citation>
    <scope>NUCLEOTIDE SEQUENCE [LARGE SCALE GENOMIC DNA]</scope>
    <source>
        <strain evidence="2">cv. HFTH1</strain>
        <tissue evidence="1">Young leaf</tissue>
    </source>
</reference>
<protein>
    <submittedName>
        <fullName evidence="1">Uncharacterized protein</fullName>
    </submittedName>
</protein>
<dbReference type="AlphaFoldDB" id="A0A498HV98"/>
<organism evidence="1 2">
    <name type="scientific">Malus domestica</name>
    <name type="common">Apple</name>
    <name type="synonym">Pyrus malus</name>
    <dbReference type="NCBI Taxonomy" id="3750"/>
    <lineage>
        <taxon>Eukaryota</taxon>
        <taxon>Viridiplantae</taxon>
        <taxon>Streptophyta</taxon>
        <taxon>Embryophyta</taxon>
        <taxon>Tracheophyta</taxon>
        <taxon>Spermatophyta</taxon>
        <taxon>Magnoliopsida</taxon>
        <taxon>eudicotyledons</taxon>
        <taxon>Gunneridae</taxon>
        <taxon>Pentapetalae</taxon>
        <taxon>rosids</taxon>
        <taxon>fabids</taxon>
        <taxon>Rosales</taxon>
        <taxon>Rosaceae</taxon>
        <taxon>Amygdaloideae</taxon>
        <taxon>Maleae</taxon>
        <taxon>Malus</taxon>
    </lineage>
</organism>
<keyword evidence="2" id="KW-1185">Reference proteome</keyword>
<evidence type="ECO:0000313" key="1">
    <source>
        <dbReference type="EMBL" id="RXH73091.1"/>
    </source>
</evidence>
<name>A0A498HV98_MALDO</name>
<proteinExistence type="predicted"/>
<comment type="caution">
    <text evidence="1">The sequence shown here is derived from an EMBL/GenBank/DDBJ whole genome shotgun (WGS) entry which is preliminary data.</text>
</comment>
<dbReference type="EMBL" id="RDQH01000341">
    <property type="protein sequence ID" value="RXH73091.1"/>
    <property type="molecule type" value="Genomic_DNA"/>
</dbReference>
<accession>A0A498HV98</accession>